<dbReference type="EMBL" id="JACJRF010000010">
    <property type="protein sequence ID" value="MBD2344170.1"/>
    <property type="molecule type" value="Genomic_DNA"/>
</dbReference>
<dbReference type="RefSeq" id="WP_190406628.1">
    <property type="nucleotide sequence ID" value="NZ_JACJRF010000010.1"/>
</dbReference>
<evidence type="ECO:0000313" key="1">
    <source>
        <dbReference type="EMBL" id="MBD2344170.1"/>
    </source>
</evidence>
<gene>
    <name evidence="1" type="ORF">H6G18_08410</name>
</gene>
<dbReference type="Proteomes" id="UP000607281">
    <property type="component" value="Unassembled WGS sequence"/>
</dbReference>
<name>A0ABR8CLW5_9NOST</name>
<accession>A0ABR8CLW5</accession>
<comment type="caution">
    <text evidence="1">The sequence shown here is derived from an EMBL/GenBank/DDBJ whole genome shotgun (WGS) entry which is preliminary data.</text>
</comment>
<evidence type="ECO:0000313" key="2">
    <source>
        <dbReference type="Proteomes" id="UP000607281"/>
    </source>
</evidence>
<keyword evidence="2" id="KW-1185">Reference proteome</keyword>
<sequence length="94" mass="10654">MAECKDIDRALANLAKKIDAQNKCCEENKKAIDDLKKRMGNLERAQRQQQPNNRTDLTSINRRLAAIERYINVLDGTGNALKAGLEQIRQLFLG</sequence>
<dbReference type="Gene3D" id="1.20.5.340">
    <property type="match status" value="1"/>
</dbReference>
<proteinExistence type="predicted"/>
<organism evidence="1 2">
    <name type="scientific">Anabaena subtropica FACHB-260</name>
    <dbReference type="NCBI Taxonomy" id="2692884"/>
    <lineage>
        <taxon>Bacteria</taxon>
        <taxon>Bacillati</taxon>
        <taxon>Cyanobacteriota</taxon>
        <taxon>Cyanophyceae</taxon>
        <taxon>Nostocales</taxon>
        <taxon>Nostocaceae</taxon>
        <taxon>Anabaena</taxon>
    </lineage>
</organism>
<protein>
    <submittedName>
        <fullName evidence="1">Uncharacterized protein</fullName>
    </submittedName>
</protein>
<reference evidence="1 2" key="1">
    <citation type="journal article" date="2020" name="ISME J.">
        <title>Comparative genomics reveals insights into cyanobacterial evolution and habitat adaptation.</title>
        <authorList>
            <person name="Chen M.Y."/>
            <person name="Teng W.K."/>
            <person name="Zhao L."/>
            <person name="Hu C.X."/>
            <person name="Zhou Y.K."/>
            <person name="Han B.P."/>
            <person name="Song L.R."/>
            <person name="Shu W.S."/>
        </authorList>
    </citation>
    <scope>NUCLEOTIDE SEQUENCE [LARGE SCALE GENOMIC DNA]</scope>
    <source>
        <strain evidence="1 2">FACHB-260</strain>
    </source>
</reference>